<evidence type="ECO:0000313" key="2">
    <source>
        <dbReference type="EMBL" id="RAL16371.1"/>
    </source>
</evidence>
<protein>
    <submittedName>
        <fullName evidence="2">Uncharacterized protein</fullName>
    </submittedName>
</protein>
<sequence>MFFLVLACLGFSWVVVHFAINTTPATGVCRVAPRVKLGQWYYTETIGKKQFRAQIDACSSYTSIFSYLDLNESPCSHSYVPKLDATYVSTTTSHVHDTEQKPATAGKPEAAIRWPRDAGWSHEPNILQATTASPSPRNLRLTAPLPKIRIRWSFREKRQIPFPEV</sequence>
<dbReference type="RefSeq" id="XP_025555525.1">
    <property type="nucleotide sequence ID" value="XM_025696149.1"/>
</dbReference>
<gene>
    <name evidence="2" type="ORF">BO97DRAFT_410767</name>
</gene>
<reference evidence="2 3" key="1">
    <citation type="submission" date="2018-02" db="EMBL/GenBank/DDBJ databases">
        <title>The genomes of Aspergillus section Nigri reveals drivers in fungal speciation.</title>
        <authorList>
            <consortium name="DOE Joint Genome Institute"/>
            <person name="Vesth T.C."/>
            <person name="Nybo J."/>
            <person name="Theobald S."/>
            <person name="Brandl J."/>
            <person name="Frisvad J.C."/>
            <person name="Nielsen K.F."/>
            <person name="Lyhne E.K."/>
            <person name="Kogle M.E."/>
            <person name="Kuo A."/>
            <person name="Riley R."/>
            <person name="Clum A."/>
            <person name="Nolan M."/>
            <person name="Lipzen A."/>
            <person name="Salamov A."/>
            <person name="Henrissat B."/>
            <person name="Wiebenga A."/>
            <person name="De vries R.P."/>
            <person name="Grigoriev I.V."/>
            <person name="Mortensen U.H."/>
            <person name="Andersen M.R."/>
            <person name="Baker S.E."/>
        </authorList>
    </citation>
    <scope>NUCLEOTIDE SEQUENCE [LARGE SCALE GENOMIC DNA]</scope>
    <source>
        <strain evidence="2 3">CBS 101889</strain>
    </source>
</reference>
<keyword evidence="1" id="KW-0732">Signal</keyword>
<dbReference type="GeneID" id="37200438"/>
<evidence type="ECO:0000256" key="1">
    <source>
        <dbReference type="SAM" id="SignalP"/>
    </source>
</evidence>
<dbReference type="VEuPathDB" id="FungiDB:BO97DRAFT_410767"/>
<dbReference type="EMBL" id="KZ824269">
    <property type="protein sequence ID" value="RAL16371.1"/>
    <property type="molecule type" value="Genomic_DNA"/>
</dbReference>
<accession>A0A395I8J9</accession>
<feature type="chain" id="PRO_5017356071" evidence="1">
    <location>
        <begin position="19"/>
        <end position="165"/>
    </location>
</feature>
<name>A0A395I8J9_ASPHC</name>
<dbReference type="AlphaFoldDB" id="A0A395I8J9"/>
<keyword evidence="3" id="KW-1185">Reference proteome</keyword>
<organism evidence="2 3">
    <name type="scientific">Aspergillus homomorphus (strain CBS 101889)</name>
    <dbReference type="NCBI Taxonomy" id="1450537"/>
    <lineage>
        <taxon>Eukaryota</taxon>
        <taxon>Fungi</taxon>
        <taxon>Dikarya</taxon>
        <taxon>Ascomycota</taxon>
        <taxon>Pezizomycotina</taxon>
        <taxon>Eurotiomycetes</taxon>
        <taxon>Eurotiomycetidae</taxon>
        <taxon>Eurotiales</taxon>
        <taxon>Aspergillaceae</taxon>
        <taxon>Aspergillus</taxon>
        <taxon>Aspergillus subgen. Circumdati</taxon>
    </lineage>
</organism>
<evidence type="ECO:0000313" key="3">
    <source>
        <dbReference type="Proteomes" id="UP000248961"/>
    </source>
</evidence>
<dbReference type="Proteomes" id="UP000248961">
    <property type="component" value="Unassembled WGS sequence"/>
</dbReference>
<feature type="signal peptide" evidence="1">
    <location>
        <begin position="1"/>
        <end position="18"/>
    </location>
</feature>
<proteinExistence type="predicted"/>